<proteinExistence type="predicted"/>
<feature type="transmembrane region" description="Helical" evidence="6">
    <location>
        <begin position="93"/>
        <end position="111"/>
    </location>
</feature>
<keyword evidence="5 6" id="KW-0472">Membrane</keyword>
<dbReference type="Proteomes" id="UP000030528">
    <property type="component" value="Unassembled WGS sequence"/>
</dbReference>
<comment type="subcellular location">
    <subcellularLocation>
        <location evidence="1">Cell membrane</location>
        <topology evidence="1">Multi-pass membrane protein</topology>
    </subcellularLocation>
</comment>
<evidence type="ECO:0000256" key="2">
    <source>
        <dbReference type="ARBA" id="ARBA00022475"/>
    </source>
</evidence>
<evidence type="ECO:0000313" key="7">
    <source>
        <dbReference type="EMBL" id="KGX91539.1"/>
    </source>
</evidence>
<dbReference type="PANTHER" id="PTHR40064">
    <property type="entry name" value="MEMBRANE PROTEIN-RELATED"/>
    <property type="match status" value="1"/>
</dbReference>
<evidence type="ECO:0000313" key="8">
    <source>
        <dbReference type="Proteomes" id="UP000030528"/>
    </source>
</evidence>
<evidence type="ECO:0000256" key="5">
    <source>
        <dbReference type="ARBA" id="ARBA00023136"/>
    </source>
</evidence>
<evidence type="ECO:0000256" key="6">
    <source>
        <dbReference type="SAM" id="Phobius"/>
    </source>
</evidence>
<organism evidence="7 8">
    <name type="scientific">Pontibacillus halophilus JSM 076056 = DSM 19796</name>
    <dbReference type="NCBI Taxonomy" id="1385510"/>
    <lineage>
        <taxon>Bacteria</taxon>
        <taxon>Bacillati</taxon>
        <taxon>Bacillota</taxon>
        <taxon>Bacilli</taxon>
        <taxon>Bacillales</taxon>
        <taxon>Bacillaceae</taxon>
        <taxon>Pontibacillus</taxon>
    </lineage>
</organism>
<gene>
    <name evidence="7" type="ORF">N781_03335</name>
</gene>
<dbReference type="GO" id="GO:0005886">
    <property type="term" value="C:plasma membrane"/>
    <property type="evidence" value="ECO:0007669"/>
    <property type="project" value="UniProtKB-SubCell"/>
</dbReference>
<evidence type="ECO:0000256" key="3">
    <source>
        <dbReference type="ARBA" id="ARBA00022692"/>
    </source>
</evidence>
<dbReference type="eggNOG" id="COG4129">
    <property type="taxonomic scope" value="Bacteria"/>
</dbReference>
<evidence type="ECO:0000256" key="4">
    <source>
        <dbReference type="ARBA" id="ARBA00022989"/>
    </source>
</evidence>
<comment type="caution">
    <text evidence="7">The sequence shown here is derived from an EMBL/GenBank/DDBJ whole genome shotgun (WGS) entry which is preliminary data.</text>
</comment>
<dbReference type="PANTHER" id="PTHR40064:SF1">
    <property type="entry name" value="MEMBRANE PROTEIN"/>
    <property type="match status" value="1"/>
</dbReference>
<sequence length="344" mass="39386">MFGGRTLKTGISVFFTAFICLLFDLPVTFAVITAIVTVENTAADSLRKALVRFPASAIGALLAAIFFGLFGLSPITFALAAMLTIAVCVRLKLIDGVLVATITAVAMIPEFGDDYFTSFFTRLGTTSVGIIVSTLVNYLLLPPDYSERIYGNIKDLYCEAADILEGTADILFDQTKMNYTSMQRRYRQLTIKLEGTYQLSQYQREEWKYHRHSTNEMKAFSFAQKKLNILQQITYHLGNLQHLELNVNAFTKEEKEVIESIISSIGEILKTPNHEISVEHFRQIEQLDEDFWKWKDEHIEHPTKYRHHFPPETILLYEILSLHDVLEELADVSERRYQLIQIQP</sequence>
<dbReference type="InterPro" id="IPR052984">
    <property type="entry name" value="UPF0421"/>
</dbReference>
<accession>A0A0A5GHT0</accession>
<keyword evidence="4 6" id="KW-1133">Transmembrane helix</keyword>
<keyword evidence="8" id="KW-1185">Reference proteome</keyword>
<keyword evidence="2" id="KW-1003">Cell membrane</keyword>
<dbReference type="InterPro" id="IPR010343">
    <property type="entry name" value="ArAE_1"/>
</dbReference>
<protein>
    <submittedName>
        <fullName evidence="7">Uncharacterized protein</fullName>
    </submittedName>
</protein>
<name>A0A0A5GHT0_9BACI</name>
<dbReference type="STRING" id="1385510.GCA_000425205_02404"/>
<reference evidence="7 8" key="1">
    <citation type="submission" date="2013-08" db="EMBL/GenBank/DDBJ databases">
        <authorList>
            <person name="Huang J."/>
            <person name="Wang G."/>
        </authorList>
    </citation>
    <scope>NUCLEOTIDE SEQUENCE [LARGE SCALE GENOMIC DNA]</scope>
    <source>
        <strain evidence="7 8">JSM 076056</strain>
    </source>
</reference>
<feature type="transmembrane region" description="Helical" evidence="6">
    <location>
        <begin position="58"/>
        <end position="81"/>
    </location>
</feature>
<evidence type="ECO:0000256" key="1">
    <source>
        <dbReference type="ARBA" id="ARBA00004651"/>
    </source>
</evidence>
<dbReference type="AlphaFoldDB" id="A0A0A5GHT0"/>
<feature type="transmembrane region" description="Helical" evidence="6">
    <location>
        <begin position="12"/>
        <end position="38"/>
    </location>
</feature>
<dbReference type="EMBL" id="AVPE01000009">
    <property type="protein sequence ID" value="KGX91539.1"/>
    <property type="molecule type" value="Genomic_DNA"/>
</dbReference>
<keyword evidence="3 6" id="KW-0812">Transmembrane</keyword>
<feature type="transmembrane region" description="Helical" evidence="6">
    <location>
        <begin position="123"/>
        <end position="141"/>
    </location>
</feature>
<dbReference type="Pfam" id="PF06081">
    <property type="entry name" value="ArAE_1"/>
    <property type="match status" value="1"/>
</dbReference>